<gene>
    <name evidence="2" type="ORF">MTUNDRAET4_3296</name>
</gene>
<evidence type="ECO:0000256" key="1">
    <source>
        <dbReference type="SAM" id="MobiDB-lite"/>
    </source>
</evidence>
<dbReference type="KEGG" id="mtun:MTUNDRAET4_3296"/>
<protein>
    <submittedName>
        <fullName evidence="2">Uncharacterized protein</fullName>
    </submittedName>
</protein>
<feature type="compositionally biased region" description="Basic and acidic residues" evidence="1">
    <location>
        <begin position="64"/>
        <end position="90"/>
    </location>
</feature>
<evidence type="ECO:0000313" key="2">
    <source>
        <dbReference type="EMBL" id="VFU10183.1"/>
    </source>
</evidence>
<reference evidence="2 3" key="1">
    <citation type="submission" date="2019-03" db="EMBL/GenBank/DDBJ databases">
        <authorList>
            <person name="Kox A.R. M."/>
        </authorList>
    </citation>
    <scope>NUCLEOTIDE SEQUENCE [LARGE SCALE GENOMIC DNA]</scope>
    <source>
        <strain evidence="2">MTUNDRAET4 annotated genome</strain>
    </source>
</reference>
<organism evidence="2 3">
    <name type="scientific">Methylocella tundrae</name>
    <dbReference type="NCBI Taxonomy" id="227605"/>
    <lineage>
        <taxon>Bacteria</taxon>
        <taxon>Pseudomonadati</taxon>
        <taxon>Pseudomonadota</taxon>
        <taxon>Alphaproteobacteria</taxon>
        <taxon>Hyphomicrobiales</taxon>
        <taxon>Beijerinckiaceae</taxon>
        <taxon>Methylocella</taxon>
    </lineage>
</organism>
<name>A0A4U8Z4K0_METTU</name>
<dbReference type="AlphaFoldDB" id="A0A4U8Z4K0"/>
<dbReference type="Proteomes" id="UP000294360">
    <property type="component" value="Chromosome"/>
</dbReference>
<evidence type="ECO:0000313" key="3">
    <source>
        <dbReference type="Proteomes" id="UP000294360"/>
    </source>
</evidence>
<proteinExistence type="predicted"/>
<dbReference type="EMBL" id="LR536450">
    <property type="protein sequence ID" value="VFU10183.1"/>
    <property type="molecule type" value="Genomic_DNA"/>
</dbReference>
<feature type="region of interest" description="Disordered" evidence="1">
    <location>
        <begin position="64"/>
        <end position="119"/>
    </location>
</feature>
<sequence>MVREGESDQVRRKLGKLFEDPIAGPPLKADLTAGMTALPTWMWAFLKPLIERDADDHRRYIRDDRDADAADANDHDRHQRGRQGDDDQHHTAGVRPRRKPVSTQTTQTAKRGATRAAKT</sequence>
<feature type="compositionally biased region" description="Low complexity" evidence="1">
    <location>
        <begin position="103"/>
        <end position="119"/>
    </location>
</feature>
<accession>A0A4U8Z4K0</accession>